<sequence length="110" mass="12740">MEIQKLLNYHKNNFIKDYGEIKYEEIYEKVRCSKHLKRGLRISESKGMPLLAGDFLQIGAAHAGLFGKKSTRVMGALVALELWHEELNYDYELASTSLLLNEIRKCMRGY</sequence>
<evidence type="ECO:0000313" key="2">
    <source>
        <dbReference type="Proteomes" id="UP000076923"/>
    </source>
</evidence>
<keyword evidence="2" id="KW-1185">Reference proteome</keyword>
<organism evidence="1 2">
    <name type="scientific">Polaribacter atrinae</name>
    <dbReference type="NCBI Taxonomy" id="1333662"/>
    <lineage>
        <taxon>Bacteria</taxon>
        <taxon>Pseudomonadati</taxon>
        <taxon>Bacteroidota</taxon>
        <taxon>Flavobacteriia</taxon>
        <taxon>Flavobacteriales</taxon>
        <taxon>Flavobacteriaceae</taxon>
    </lineage>
</organism>
<name>A0A176TF37_9FLAO</name>
<evidence type="ECO:0000313" key="1">
    <source>
        <dbReference type="EMBL" id="OAD46016.1"/>
    </source>
</evidence>
<proteinExistence type="predicted"/>
<gene>
    <name evidence="1" type="ORF">LPB303_03615</name>
</gene>
<dbReference type="Proteomes" id="UP000076923">
    <property type="component" value="Unassembled WGS sequence"/>
</dbReference>
<accession>A0A176TF37</accession>
<dbReference type="RefSeq" id="WP_068448216.1">
    <property type="nucleotide sequence ID" value="NZ_CP150660.1"/>
</dbReference>
<reference evidence="1 2" key="1">
    <citation type="submission" date="2016-02" db="EMBL/GenBank/DDBJ databases">
        <title>Draft genome sequence of Polaribacter atrinae KACC17473.</title>
        <authorList>
            <person name="Shin S.-K."/>
            <person name="Yi H."/>
        </authorList>
    </citation>
    <scope>NUCLEOTIDE SEQUENCE [LARGE SCALE GENOMIC DNA]</scope>
    <source>
        <strain evidence="1 2">KACC 17473</strain>
    </source>
</reference>
<protein>
    <submittedName>
        <fullName evidence="1">Uncharacterized protein</fullName>
    </submittedName>
</protein>
<comment type="caution">
    <text evidence="1">The sequence shown here is derived from an EMBL/GenBank/DDBJ whole genome shotgun (WGS) entry which is preliminary data.</text>
</comment>
<dbReference type="EMBL" id="LVWE01000005">
    <property type="protein sequence ID" value="OAD46016.1"/>
    <property type="molecule type" value="Genomic_DNA"/>
</dbReference>
<dbReference type="AlphaFoldDB" id="A0A176TF37"/>